<comment type="caution">
    <text evidence="11">The sequence shown here is derived from an EMBL/GenBank/DDBJ whole genome shotgun (WGS) entry which is preliminary data.</text>
</comment>
<dbReference type="InterPro" id="IPR045834">
    <property type="entry name" value="Csd3_N2"/>
</dbReference>
<proteinExistence type="predicted"/>
<dbReference type="Gene3D" id="3.10.450.350">
    <property type="match status" value="2"/>
</dbReference>
<keyword evidence="6" id="KW-0862">Zinc</keyword>
<evidence type="ECO:0000256" key="7">
    <source>
        <dbReference type="ARBA" id="ARBA00023049"/>
    </source>
</evidence>
<sequence length="442" mass="49736">MNHNWIVLVRAAQSPFFSFAIALLFLAVVVIFNSQPASIDVEEKAETKLTQNDDITVTPPTTTALVEPSVIAPAPTPEIVVPWQEYKIRRGDTMGEILQKIGIDDESRVFFLSQKLKSYQRLRVGRSLKYKSDTTGRLLALLYKTSPDYYLIAERGDDGVWQVEEKPPQITINKKLKGGRIESSLFAAADRAGVADAAIDLLIEGLESQVDFYRDARGGDTFRVIYEEKHDEDGDFVGVSNLLAFEYVNLRNPNKPRVVRGAWNADERGYFSPDGESLRGAFLRAPLKFRRISSKFTNRRYHPVLKRWRAHRGVDYAARTGTPIRSTADGTIVKVATERGYGKVIMIKHFNIYTTVYGHMSRFAKGMRKGRKVAQGEIIGYVGQTGLSTGPHLHYEFRVHGKHKDPLSTAIPRRRPPLEGKALTHFQNASAQLFAELKTITP</sequence>
<evidence type="ECO:0000259" key="9">
    <source>
        <dbReference type="Pfam" id="PF01551"/>
    </source>
</evidence>
<evidence type="ECO:0000256" key="5">
    <source>
        <dbReference type="ARBA" id="ARBA00022801"/>
    </source>
</evidence>
<reference evidence="11" key="2">
    <citation type="journal article" date="2023" name="Microbiome">
        <title>Synthase-selected sorting approach identifies a beta-lactone synthase in a nudibranch symbiotic bacterium.</title>
        <authorList>
            <person name="Dzunkova M."/>
            <person name="La Clair J.J."/>
            <person name="Tyml T."/>
            <person name="Doud D."/>
            <person name="Schulz F."/>
            <person name="Piquer-Esteban S."/>
            <person name="Porcel Sanchis D."/>
            <person name="Osborn A."/>
            <person name="Robinson D."/>
            <person name="Louie K.B."/>
            <person name="Bowen B.P."/>
            <person name="Bowers R.M."/>
            <person name="Lee J."/>
            <person name="Arnau V."/>
            <person name="Diaz-Villanueva W."/>
            <person name="Stepanauskas R."/>
            <person name="Gosliner T."/>
            <person name="Date S.V."/>
            <person name="Northen T.R."/>
            <person name="Cheng J.F."/>
            <person name="Burkart M.D."/>
            <person name="Woyke T."/>
        </authorList>
    </citation>
    <scope>NUCLEOTIDE SEQUENCE</scope>
    <source>
        <strain evidence="11">Df01</strain>
    </source>
</reference>
<evidence type="ECO:0000256" key="3">
    <source>
        <dbReference type="ARBA" id="ARBA00022670"/>
    </source>
</evidence>
<comment type="subcellular location">
    <subcellularLocation>
        <location evidence="2">Cell envelope</location>
    </subcellularLocation>
</comment>
<feature type="transmembrane region" description="Helical" evidence="8">
    <location>
        <begin position="12"/>
        <end position="32"/>
    </location>
</feature>
<organism evidence="11 12">
    <name type="scientific">Candidatus Doriopsillibacter californiensis</name>
    <dbReference type="NCBI Taxonomy" id="2970740"/>
    <lineage>
        <taxon>Bacteria</taxon>
        <taxon>Pseudomonadati</taxon>
        <taxon>Pseudomonadota</taxon>
        <taxon>Gammaproteobacteria</taxon>
        <taxon>Candidatus Tethybacterales</taxon>
        <taxon>Candidatus Persebacteraceae</taxon>
        <taxon>Candidatus Doriopsillibacter</taxon>
    </lineage>
</organism>
<evidence type="ECO:0000256" key="8">
    <source>
        <dbReference type="SAM" id="Phobius"/>
    </source>
</evidence>
<evidence type="ECO:0000256" key="4">
    <source>
        <dbReference type="ARBA" id="ARBA00022723"/>
    </source>
</evidence>
<dbReference type="InterPro" id="IPR011055">
    <property type="entry name" value="Dup_hybrid_motif"/>
</dbReference>
<keyword evidence="8" id="KW-0812">Transmembrane</keyword>
<dbReference type="Proteomes" id="UP001168167">
    <property type="component" value="Unassembled WGS sequence"/>
</dbReference>
<dbReference type="Pfam" id="PF19425">
    <property type="entry name" value="Csd3_N2"/>
    <property type="match status" value="1"/>
</dbReference>
<protein>
    <submittedName>
        <fullName evidence="11">Peptidoglycan DD-metalloendopeptidase family protein</fullName>
    </submittedName>
</protein>
<dbReference type="EMBL" id="JANQAO010000003">
    <property type="protein sequence ID" value="MDM5147893.1"/>
    <property type="molecule type" value="Genomic_DNA"/>
</dbReference>
<evidence type="ECO:0000259" key="10">
    <source>
        <dbReference type="Pfam" id="PF19425"/>
    </source>
</evidence>
<keyword evidence="12" id="KW-1185">Reference proteome</keyword>
<dbReference type="CDD" id="cd12797">
    <property type="entry name" value="M23_peptidase"/>
    <property type="match status" value="1"/>
</dbReference>
<keyword evidence="7" id="KW-0482">Metalloprotease</keyword>
<dbReference type="Gene3D" id="2.70.70.10">
    <property type="entry name" value="Glucose Permease (Domain IIA)"/>
    <property type="match status" value="1"/>
</dbReference>
<dbReference type="InterPro" id="IPR016047">
    <property type="entry name" value="M23ase_b-sheet_dom"/>
</dbReference>
<keyword evidence="3" id="KW-0645">Protease</keyword>
<dbReference type="PANTHER" id="PTHR21666">
    <property type="entry name" value="PEPTIDASE-RELATED"/>
    <property type="match status" value="1"/>
</dbReference>
<keyword evidence="8" id="KW-1133">Transmembrane helix</keyword>
<accession>A0ABT7QMF5</accession>
<dbReference type="InterPro" id="IPR050570">
    <property type="entry name" value="Cell_wall_metabolism_enzyme"/>
</dbReference>
<reference evidence="11" key="1">
    <citation type="submission" date="2022-08" db="EMBL/GenBank/DDBJ databases">
        <authorList>
            <person name="Dzunkova M."/>
            <person name="La Clair J."/>
            <person name="Tyml T."/>
            <person name="Doud D."/>
            <person name="Schulz F."/>
            <person name="Piquer S."/>
            <person name="Porcel Sanchis D."/>
            <person name="Osborn A."/>
            <person name="Robinson D."/>
            <person name="Louie K.B."/>
            <person name="Bowen B.P."/>
            <person name="Bowers R."/>
            <person name="Lee J."/>
            <person name="Arnau Llombart V."/>
            <person name="Diaz Villanueva W."/>
            <person name="Gosliner T."/>
            <person name="Northen T."/>
            <person name="Cheng J.-F."/>
            <person name="Burkart M.D."/>
            <person name="Woyke T."/>
        </authorList>
    </citation>
    <scope>NUCLEOTIDE SEQUENCE</scope>
    <source>
        <strain evidence="11">Df01</strain>
    </source>
</reference>
<name>A0ABT7QMF5_9GAMM</name>
<feature type="domain" description="Csd3-like second N-terminal" evidence="10">
    <location>
        <begin position="175"/>
        <end position="297"/>
    </location>
</feature>
<evidence type="ECO:0000313" key="12">
    <source>
        <dbReference type="Proteomes" id="UP001168167"/>
    </source>
</evidence>
<gene>
    <name evidence="11" type="ORF">NQX30_05870</name>
</gene>
<evidence type="ECO:0000256" key="6">
    <source>
        <dbReference type="ARBA" id="ARBA00022833"/>
    </source>
</evidence>
<evidence type="ECO:0000313" key="11">
    <source>
        <dbReference type="EMBL" id="MDM5147893.1"/>
    </source>
</evidence>
<dbReference type="SUPFAM" id="SSF51261">
    <property type="entry name" value="Duplicated hybrid motif"/>
    <property type="match status" value="1"/>
</dbReference>
<dbReference type="PANTHER" id="PTHR21666:SF288">
    <property type="entry name" value="CELL DIVISION PROTEIN YTFB"/>
    <property type="match status" value="1"/>
</dbReference>
<evidence type="ECO:0000256" key="2">
    <source>
        <dbReference type="ARBA" id="ARBA00004196"/>
    </source>
</evidence>
<dbReference type="Pfam" id="PF01551">
    <property type="entry name" value="Peptidase_M23"/>
    <property type="match status" value="1"/>
</dbReference>
<keyword evidence="8" id="KW-0472">Membrane</keyword>
<feature type="domain" description="M23ase beta-sheet core" evidence="9">
    <location>
        <begin position="310"/>
        <end position="406"/>
    </location>
</feature>
<keyword evidence="4" id="KW-0479">Metal-binding</keyword>
<keyword evidence="5" id="KW-0378">Hydrolase</keyword>
<evidence type="ECO:0000256" key="1">
    <source>
        <dbReference type="ARBA" id="ARBA00001947"/>
    </source>
</evidence>
<comment type="cofactor">
    <cofactor evidence="1">
        <name>Zn(2+)</name>
        <dbReference type="ChEBI" id="CHEBI:29105"/>
    </cofactor>
</comment>